<sequence>MPERPVRWGILATGPMAAAFTEDLAAVPEAEVLAVGSRSERSAGVFADRHSIPRAYGGWQDLAADPDIDVVYVATPHAHHAAATTACLSGGKAVLCEKPFALNRAQAAGMAELAERESLFLMEAMWTYLNPLIQQVCSLIDDGVIGDVRSVHADFGVRAPHVPGHRLRDPAAGGGALLDLGTYPVSFAHLLLGPARHVAAWSDLSGAGVDESTAMVLGHDNGAMAVLSCSLSADSARGAVVHGSEGRIEFPADFYNPRTAILRRDGQAARTLVADPQTGHGYAHQAREVMRCLREKRTESPLVPLRGRLDVMETLDRVRALVGLRFPGE</sequence>
<keyword evidence="2" id="KW-0560">Oxidoreductase</keyword>
<dbReference type="Gene3D" id="3.30.360.10">
    <property type="entry name" value="Dihydrodipicolinate Reductase, domain 2"/>
    <property type="match status" value="1"/>
</dbReference>
<dbReference type="PANTHER" id="PTHR22604:SF105">
    <property type="entry name" value="TRANS-1,2-DIHYDROBENZENE-1,2-DIOL DEHYDROGENASE"/>
    <property type="match status" value="1"/>
</dbReference>
<dbReference type="InterPro" id="IPR055170">
    <property type="entry name" value="GFO_IDH_MocA-like_dom"/>
</dbReference>
<name>A0ABW6FWI4_9ACTN</name>
<feature type="domain" description="GFO/IDH/MocA-like oxidoreductase" evidence="4">
    <location>
        <begin position="133"/>
        <end position="249"/>
    </location>
</feature>
<evidence type="ECO:0000256" key="1">
    <source>
        <dbReference type="ARBA" id="ARBA00010928"/>
    </source>
</evidence>
<dbReference type="Pfam" id="PF22725">
    <property type="entry name" value="GFO_IDH_MocA_C3"/>
    <property type="match status" value="1"/>
</dbReference>
<keyword evidence="6" id="KW-1185">Reference proteome</keyword>
<dbReference type="Proteomes" id="UP001598448">
    <property type="component" value="Unassembled WGS sequence"/>
</dbReference>
<gene>
    <name evidence="5" type="ORF">ACFWJN_28710</name>
</gene>
<proteinExistence type="inferred from homology"/>
<dbReference type="InterPro" id="IPR036291">
    <property type="entry name" value="NAD(P)-bd_dom_sf"/>
</dbReference>
<evidence type="ECO:0000313" key="5">
    <source>
        <dbReference type="EMBL" id="MFD5102927.1"/>
    </source>
</evidence>
<dbReference type="Pfam" id="PF01408">
    <property type="entry name" value="GFO_IDH_MocA"/>
    <property type="match status" value="1"/>
</dbReference>
<organism evidence="5 6">
    <name type="scientific">Streptomyces albidochromogenes</name>
    <dbReference type="NCBI Taxonomy" id="329524"/>
    <lineage>
        <taxon>Bacteria</taxon>
        <taxon>Bacillati</taxon>
        <taxon>Actinomycetota</taxon>
        <taxon>Actinomycetes</taxon>
        <taxon>Kitasatosporales</taxon>
        <taxon>Streptomycetaceae</taxon>
        <taxon>Streptomyces</taxon>
    </lineage>
</organism>
<dbReference type="RefSeq" id="WP_386720573.1">
    <property type="nucleotide sequence ID" value="NZ_JBHXIJ010000306.1"/>
</dbReference>
<dbReference type="InterPro" id="IPR000683">
    <property type="entry name" value="Gfo/Idh/MocA-like_OxRdtase_N"/>
</dbReference>
<protein>
    <submittedName>
        <fullName evidence="5">Gfo/Idh/MocA family protein</fullName>
    </submittedName>
</protein>
<comment type="similarity">
    <text evidence="1">Belongs to the Gfo/Idh/MocA family.</text>
</comment>
<evidence type="ECO:0000313" key="6">
    <source>
        <dbReference type="Proteomes" id="UP001598448"/>
    </source>
</evidence>
<evidence type="ECO:0000259" key="3">
    <source>
        <dbReference type="Pfam" id="PF01408"/>
    </source>
</evidence>
<dbReference type="Gene3D" id="3.40.50.720">
    <property type="entry name" value="NAD(P)-binding Rossmann-like Domain"/>
    <property type="match status" value="1"/>
</dbReference>
<dbReference type="SUPFAM" id="SSF55347">
    <property type="entry name" value="Glyceraldehyde-3-phosphate dehydrogenase-like, C-terminal domain"/>
    <property type="match status" value="1"/>
</dbReference>
<comment type="caution">
    <text evidence="5">The sequence shown here is derived from an EMBL/GenBank/DDBJ whole genome shotgun (WGS) entry which is preliminary data.</text>
</comment>
<feature type="domain" description="Gfo/Idh/MocA-like oxidoreductase N-terminal" evidence="3">
    <location>
        <begin position="7"/>
        <end position="122"/>
    </location>
</feature>
<evidence type="ECO:0000259" key="4">
    <source>
        <dbReference type="Pfam" id="PF22725"/>
    </source>
</evidence>
<dbReference type="PANTHER" id="PTHR22604">
    <property type="entry name" value="OXIDOREDUCTASES"/>
    <property type="match status" value="1"/>
</dbReference>
<evidence type="ECO:0000256" key="2">
    <source>
        <dbReference type="ARBA" id="ARBA00023002"/>
    </source>
</evidence>
<reference evidence="5 6" key="1">
    <citation type="submission" date="2024-09" db="EMBL/GenBank/DDBJ databases">
        <title>The Natural Products Discovery Center: Release of the First 8490 Sequenced Strains for Exploring Actinobacteria Biosynthetic Diversity.</title>
        <authorList>
            <person name="Kalkreuter E."/>
            <person name="Kautsar S.A."/>
            <person name="Yang D."/>
            <person name="Bader C.D."/>
            <person name="Teijaro C.N."/>
            <person name="Fluegel L."/>
            <person name="Davis C.M."/>
            <person name="Simpson J.R."/>
            <person name="Lauterbach L."/>
            <person name="Steele A.D."/>
            <person name="Gui C."/>
            <person name="Meng S."/>
            <person name="Li G."/>
            <person name="Viehrig K."/>
            <person name="Ye F."/>
            <person name="Su P."/>
            <person name="Kiefer A.F."/>
            <person name="Nichols A."/>
            <person name="Cepeda A.J."/>
            <person name="Yan W."/>
            <person name="Fan B."/>
            <person name="Jiang Y."/>
            <person name="Adhikari A."/>
            <person name="Zheng C.-J."/>
            <person name="Schuster L."/>
            <person name="Cowan T.M."/>
            <person name="Smanski M.J."/>
            <person name="Chevrette M.G."/>
            <person name="De Carvalho L.P.S."/>
            <person name="Shen B."/>
        </authorList>
    </citation>
    <scope>NUCLEOTIDE SEQUENCE [LARGE SCALE GENOMIC DNA]</scope>
    <source>
        <strain evidence="5 6">NPDC058348</strain>
    </source>
</reference>
<accession>A0ABW6FWI4</accession>
<dbReference type="InterPro" id="IPR050984">
    <property type="entry name" value="Gfo/Idh/MocA_domain"/>
</dbReference>
<dbReference type="SUPFAM" id="SSF51735">
    <property type="entry name" value="NAD(P)-binding Rossmann-fold domains"/>
    <property type="match status" value="1"/>
</dbReference>
<dbReference type="EMBL" id="JBHXIJ010000306">
    <property type="protein sequence ID" value="MFD5102927.1"/>
    <property type="molecule type" value="Genomic_DNA"/>
</dbReference>